<sequence>MFREMRRRRQALPEGECVAILERMTSGVLAVEGDGGYPYAVPLSYVYAGGKLYFHSAREGHKVDALRRNAKASFCVVERDEVVAEEYTTYFRSVVVFGQVRFVEEEREKLAALELLAEKYAPGEREQRQREIAQGFDHLYVLELDVECMTGKEAVELLRQRKGGG</sequence>
<name>A0A9D2ABD6_9BACT</name>
<protein>
    <submittedName>
        <fullName evidence="1">Pyridoxamine 5'-phosphate oxidase family protein</fullName>
    </submittedName>
</protein>
<dbReference type="Proteomes" id="UP000824202">
    <property type="component" value="Unassembled WGS sequence"/>
</dbReference>
<dbReference type="SUPFAM" id="SSF50475">
    <property type="entry name" value="FMN-binding split barrel"/>
    <property type="match status" value="1"/>
</dbReference>
<proteinExistence type="predicted"/>
<dbReference type="InterPro" id="IPR012349">
    <property type="entry name" value="Split_barrel_FMN-bd"/>
</dbReference>
<gene>
    <name evidence="1" type="ORF">H9863_01070</name>
</gene>
<dbReference type="PANTHER" id="PTHR34071">
    <property type="entry name" value="5-NITROIMIDAZOLE ANTIBIOTICS RESISTANCE PROTEIN, NIMA-FAMILY-RELATED PROTEIN-RELATED"/>
    <property type="match status" value="1"/>
</dbReference>
<dbReference type="Gene3D" id="2.30.110.10">
    <property type="entry name" value="Electron Transport, Fmn-binding Protein, Chain A"/>
    <property type="match status" value="1"/>
</dbReference>
<dbReference type="AlphaFoldDB" id="A0A9D2ABD6"/>
<reference evidence="1" key="2">
    <citation type="submission" date="2021-04" db="EMBL/GenBank/DDBJ databases">
        <authorList>
            <person name="Gilroy R."/>
        </authorList>
    </citation>
    <scope>NUCLEOTIDE SEQUENCE</scope>
    <source>
        <strain evidence="1">23274</strain>
    </source>
</reference>
<evidence type="ECO:0000313" key="2">
    <source>
        <dbReference type="Proteomes" id="UP000824202"/>
    </source>
</evidence>
<dbReference type="EMBL" id="DXFT01000021">
    <property type="protein sequence ID" value="HIX02695.1"/>
    <property type="molecule type" value="Genomic_DNA"/>
</dbReference>
<dbReference type="Pfam" id="PF12900">
    <property type="entry name" value="Pyridox_ox_2"/>
    <property type="match status" value="1"/>
</dbReference>
<accession>A0A9D2ABD6</accession>
<comment type="caution">
    <text evidence="1">The sequence shown here is derived from an EMBL/GenBank/DDBJ whole genome shotgun (WGS) entry which is preliminary data.</text>
</comment>
<dbReference type="InterPro" id="IPR024747">
    <property type="entry name" value="Pyridox_Oxase-rel"/>
</dbReference>
<dbReference type="PANTHER" id="PTHR34071:SF2">
    <property type="entry name" value="FLAVIN-NUCLEOTIDE-BINDING PROTEIN"/>
    <property type="match status" value="1"/>
</dbReference>
<reference evidence="1" key="1">
    <citation type="journal article" date="2021" name="PeerJ">
        <title>Extensive microbial diversity within the chicken gut microbiome revealed by metagenomics and culture.</title>
        <authorList>
            <person name="Gilroy R."/>
            <person name="Ravi A."/>
            <person name="Getino M."/>
            <person name="Pursley I."/>
            <person name="Horton D.L."/>
            <person name="Alikhan N.F."/>
            <person name="Baker D."/>
            <person name="Gharbi K."/>
            <person name="Hall N."/>
            <person name="Watson M."/>
            <person name="Adriaenssens E.M."/>
            <person name="Foster-Nyarko E."/>
            <person name="Jarju S."/>
            <person name="Secka A."/>
            <person name="Antonio M."/>
            <person name="Oren A."/>
            <person name="Chaudhuri R.R."/>
            <person name="La Ragione R."/>
            <person name="Hildebrand F."/>
            <person name="Pallen M.J."/>
        </authorList>
    </citation>
    <scope>NUCLEOTIDE SEQUENCE</scope>
    <source>
        <strain evidence="1">23274</strain>
    </source>
</reference>
<organism evidence="1 2">
    <name type="scientific">Candidatus Odoribacter faecigallinarum</name>
    <dbReference type="NCBI Taxonomy" id="2838706"/>
    <lineage>
        <taxon>Bacteria</taxon>
        <taxon>Pseudomonadati</taxon>
        <taxon>Bacteroidota</taxon>
        <taxon>Bacteroidia</taxon>
        <taxon>Bacteroidales</taxon>
        <taxon>Odoribacteraceae</taxon>
        <taxon>Odoribacter</taxon>
    </lineage>
</organism>
<evidence type="ECO:0000313" key="1">
    <source>
        <dbReference type="EMBL" id="HIX02695.1"/>
    </source>
</evidence>